<reference evidence="1" key="2">
    <citation type="journal article" date="2020" name="Nat. Commun.">
        <title>Large-scale genome sequencing of mycorrhizal fungi provides insights into the early evolution of symbiotic traits.</title>
        <authorList>
            <person name="Miyauchi S."/>
            <person name="Kiss E."/>
            <person name="Kuo A."/>
            <person name="Drula E."/>
            <person name="Kohler A."/>
            <person name="Sanchez-Garcia M."/>
            <person name="Morin E."/>
            <person name="Andreopoulos B."/>
            <person name="Barry K.W."/>
            <person name="Bonito G."/>
            <person name="Buee M."/>
            <person name="Carver A."/>
            <person name="Chen C."/>
            <person name="Cichocki N."/>
            <person name="Clum A."/>
            <person name="Culley D."/>
            <person name="Crous P.W."/>
            <person name="Fauchery L."/>
            <person name="Girlanda M."/>
            <person name="Hayes R.D."/>
            <person name="Keri Z."/>
            <person name="LaButti K."/>
            <person name="Lipzen A."/>
            <person name="Lombard V."/>
            <person name="Magnuson J."/>
            <person name="Maillard F."/>
            <person name="Murat C."/>
            <person name="Nolan M."/>
            <person name="Ohm R.A."/>
            <person name="Pangilinan J."/>
            <person name="Pereira M.F."/>
            <person name="Perotto S."/>
            <person name="Peter M."/>
            <person name="Pfister S."/>
            <person name="Riley R."/>
            <person name="Sitrit Y."/>
            <person name="Stielow J.B."/>
            <person name="Szollosi G."/>
            <person name="Zifcakova L."/>
            <person name="Stursova M."/>
            <person name="Spatafora J.W."/>
            <person name="Tedersoo L."/>
            <person name="Vaario L.M."/>
            <person name="Yamada A."/>
            <person name="Yan M."/>
            <person name="Wang P."/>
            <person name="Xu J."/>
            <person name="Bruns T."/>
            <person name="Baldrian P."/>
            <person name="Vilgalys R."/>
            <person name="Dunand C."/>
            <person name="Henrissat B."/>
            <person name="Grigoriev I.V."/>
            <person name="Hibbett D."/>
            <person name="Nagy L.G."/>
            <person name="Martin F.M."/>
        </authorList>
    </citation>
    <scope>NUCLEOTIDE SEQUENCE</scope>
    <source>
        <strain evidence="1">P2</strain>
    </source>
</reference>
<accession>A0ACB6ZKK3</accession>
<protein>
    <submittedName>
        <fullName evidence="1">Translation elongation factor 2</fullName>
    </submittedName>
</protein>
<sequence length="1103" mass="121996">MATTSEQAANALLVRNVTTIGHVDHGKTTLMDALLAANSIISSRMAGKIRYLDSREDEQQRGITMESSAVSLRFKVPDPQSASGSKTYVINMIDTPGHVDFSSEVSTASRLCDGALVLVDVVEGVCTQTITVLRQARLDRLRPILIINKLDRLITELKLSPIEAYHHLSQLIEQVNAVMGSFFAGERMEDDLRWREERERRLAAKREALADEAAADAAATPSGSVNGDTVPDAEADVNDEYLEKDDEDIYFAPEKGNVVFASAIDGWGFRIGKFAQLYASKLGIKKSNFKRVLWGDFYLDTKTKRVINHKQLKGRNLKPLFVQFVLENIWAAYDAIILNPNPEKVSKIVTTLNLKIPPRDLKSKDTRNLLQLVFSQWLSLSTCITQATIDIVPPPSSAQLTRIPKILYPDLLEPTIAPTNKLQKDLWNCDDGEQAFVVGYVSKMFAVPVKELPENKKAAVTVEQMRVNLKALRERAAAAALAATAEANGDSTPTPVEVSNDQRGDSEGKEKEDINEDEDVLLGFARIYSGTIRVGSKVRCVLPKYNNNFPPTHPRNIPHTTTTIVEGLYTMMGKDLVRVDNVPAGNVFAIRGLEGQVMRSATICAPSRQGLVDEEVEGGNNEYILNLGGVLRPIYPIVRVALEPRVPADMPKLVKGLKLLSQADPCVETFQQQTGEHVILTAGELHLERCLKDLRERFAKVEIQASKPIVPFRETAVKGLLEMAPPKYSSKRGLVNGSSVQGLVKFSIRAAPLPKSLLEFILDNITILKRLQRERKNVSGSSAEDEGQDKGDDDDADRERSYDDSGETFRKPTVRPDQFWTALEDVCKKAGGDWDKGIVDRIWTFGPHKAGGCLLIDARKNIKTPNSYASSEALNINEGGVAEGEPGHDFDHHVETGFQLATFQGPLCSEPVEGVAYFLESLEVASEETRSETGAQPNHAQVSGSLMTAVRDACRNGLLDWSPRLMLAMYSCDIQAATDVLGKVYGVVAKRRGRIVSEEMKEGTSFFTVSALLPVAESFGFADDIRKRTSGAASPQLIFSGYEMLDLDPFWVPTTEEELEDLGEKADRENVAKVYMDSVRERKGLFVDRKIVEFAEKQRTLKR</sequence>
<dbReference type="Proteomes" id="UP000886501">
    <property type="component" value="Unassembled WGS sequence"/>
</dbReference>
<organism evidence="1 2">
    <name type="scientific">Thelephora ganbajun</name>
    <name type="common">Ganba fungus</name>
    <dbReference type="NCBI Taxonomy" id="370292"/>
    <lineage>
        <taxon>Eukaryota</taxon>
        <taxon>Fungi</taxon>
        <taxon>Dikarya</taxon>
        <taxon>Basidiomycota</taxon>
        <taxon>Agaricomycotina</taxon>
        <taxon>Agaricomycetes</taxon>
        <taxon>Thelephorales</taxon>
        <taxon>Thelephoraceae</taxon>
        <taxon>Thelephora</taxon>
    </lineage>
</organism>
<dbReference type="EMBL" id="MU117991">
    <property type="protein sequence ID" value="KAF9649935.1"/>
    <property type="molecule type" value="Genomic_DNA"/>
</dbReference>
<name>A0ACB6ZKK3_THEGA</name>
<keyword evidence="1" id="KW-0251">Elongation factor</keyword>
<reference evidence="1" key="1">
    <citation type="submission" date="2019-10" db="EMBL/GenBank/DDBJ databases">
        <authorList>
            <consortium name="DOE Joint Genome Institute"/>
            <person name="Kuo A."/>
            <person name="Miyauchi S."/>
            <person name="Kiss E."/>
            <person name="Drula E."/>
            <person name="Kohler A."/>
            <person name="Sanchez-Garcia M."/>
            <person name="Andreopoulos B."/>
            <person name="Barry K.W."/>
            <person name="Bonito G."/>
            <person name="Buee M."/>
            <person name="Carver A."/>
            <person name="Chen C."/>
            <person name="Cichocki N."/>
            <person name="Clum A."/>
            <person name="Culley D."/>
            <person name="Crous P.W."/>
            <person name="Fauchery L."/>
            <person name="Girlanda M."/>
            <person name="Hayes R."/>
            <person name="Keri Z."/>
            <person name="Labutti K."/>
            <person name="Lipzen A."/>
            <person name="Lombard V."/>
            <person name="Magnuson J."/>
            <person name="Maillard F."/>
            <person name="Morin E."/>
            <person name="Murat C."/>
            <person name="Nolan M."/>
            <person name="Ohm R."/>
            <person name="Pangilinan J."/>
            <person name="Pereira M."/>
            <person name="Perotto S."/>
            <person name="Peter M."/>
            <person name="Riley R."/>
            <person name="Sitrit Y."/>
            <person name="Stielow B."/>
            <person name="Szollosi G."/>
            <person name="Zifcakova L."/>
            <person name="Stursova M."/>
            <person name="Spatafora J.W."/>
            <person name="Tedersoo L."/>
            <person name="Vaario L.-M."/>
            <person name="Yamada A."/>
            <person name="Yan M."/>
            <person name="Wang P."/>
            <person name="Xu J."/>
            <person name="Bruns T."/>
            <person name="Baldrian P."/>
            <person name="Vilgalys R."/>
            <person name="Henrissat B."/>
            <person name="Grigoriev I.V."/>
            <person name="Hibbett D."/>
            <person name="Nagy L.G."/>
            <person name="Martin F.M."/>
        </authorList>
    </citation>
    <scope>NUCLEOTIDE SEQUENCE</scope>
    <source>
        <strain evidence="1">P2</strain>
    </source>
</reference>
<gene>
    <name evidence="1" type="ORF">BDM02DRAFT_3093919</name>
</gene>
<evidence type="ECO:0000313" key="2">
    <source>
        <dbReference type="Proteomes" id="UP000886501"/>
    </source>
</evidence>
<evidence type="ECO:0000313" key="1">
    <source>
        <dbReference type="EMBL" id="KAF9649935.1"/>
    </source>
</evidence>
<comment type="caution">
    <text evidence="1">The sequence shown here is derived from an EMBL/GenBank/DDBJ whole genome shotgun (WGS) entry which is preliminary data.</text>
</comment>
<keyword evidence="1" id="KW-0648">Protein biosynthesis</keyword>
<proteinExistence type="predicted"/>
<keyword evidence="2" id="KW-1185">Reference proteome</keyword>